<evidence type="ECO:0000313" key="7">
    <source>
        <dbReference type="EMBL" id="KPV46276.1"/>
    </source>
</evidence>
<feature type="transmembrane region" description="Helical" evidence="5">
    <location>
        <begin position="264"/>
        <end position="285"/>
    </location>
</feature>
<reference evidence="7 8" key="1">
    <citation type="submission" date="2015-09" db="EMBL/GenBank/DDBJ databases">
        <title>Draft genome sequence of Acidiplasma aeolicum DSM 18409.</title>
        <authorList>
            <person name="Hemp J."/>
        </authorList>
    </citation>
    <scope>NUCLEOTIDE SEQUENCE [LARGE SCALE GENOMIC DNA]</scope>
    <source>
        <strain evidence="7 8">V</strain>
    </source>
</reference>
<dbReference type="PANTHER" id="PTHR23501:SF192">
    <property type="entry name" value="TRANSPORTER"/>
    <property type="match status" value="1"/>
</dbReference>
<evidence type="ECO:0000256" key="3">
    <source>
        <dbReference type="ARBA" id="ARBA00022989"/>
    </source>
</evidence>
<comment type="caution">
    <text evidence="7">The sequence shown here is derived from an EMBL/GenBank/DDBJ whole genome shotgun (WGS) entry which is preliminary data.</text>
</comment>
<dbReference type="InterPro" id="IPR011701">
    <property type="entry name" value="MFS"/>
</dbReference>
<dbReference type="Proteomes" id="UP000050515">
    <property type="component" value="Unassembled WGS sequence"/>
</dbReference>
<dbReference type="Pfam" id="PF07690">
    <property type="entry name" value="MFS_1"/>
    <property type="match status" value="1"/>
</dbReference>
<dbReference type="AlphaFoldDB" id="A0A0P9ERC4"/>
<organism evidence="7 8">
    <name type="scientific">Acidiplasma aeolicum</name>
    <dbReference type="NCBI Taxonomy" id="507754"/>
    <lineage>
        <taxon>Archaea</taxon>
        <taxon>Methanobacteriati</taxon>
        <taxon>Thermoplasmatota</taxon>
        <taxon>Thermoplasmata</taxon>
        <taxon>Thermoplasmatales</taxon>
        <taxon>Ferroplasmaceae</taxon>
        <taxon>Acidiplasma</taxon>
    </lineage>
</organism>
<evidence type="ECO:0000256" key="2">
    <source>
        <dbReference type="ARBA" id="ARBA00022692"/>
    </source>
</evidence>
<evidence type="ECO:0000313" key="8">
    <source>
        <dbReference type="Proteomes" id="UP000050515"/>
    </source>
</evidence>
<feature type="transmembrane region" description="Helical" evidence="5">
    <location>
        <begin position="163"/>
        <end position="184"/>
    </location>
</feature>
<accession>A0A0P9ERC4</accession>
<dbReference type="PROSITE" id="PS50850">
    <property type="entry name" value="MFS"/>
    <property type="match status" value="1"/>
</dbReference>
<evidence type="ECO:0000259" key="6">
    <source>
        <dbReference type="PROSITE" id="PS50850"/>
    </source>
</evidence>
<dbReference type="InterPro" id="IPR020846">
    <property type="entry name" value="MFS_dom"/>
</dbReference>
<dbReference type="CDD" id="cd17504">
    <property type="entry name" value="MFS_MMR_MDR_like"/>
    <property type="match status" value="1"/>
</dbReference>
<feature type="transmembrane region" description="Helical" evidence="5">
    <location>
        <begin position="103"/>
        <end position="123"/>
    </location>
</feature>
<feature type="transmembrane region" description="Helical" evidence="5">
    <location>
        <begin position="359"/>
        <end position="382"/>
    </location>
</feature>
<feature type="transmembrane region" description="Helical" evidence="5">
    <location>
        <begin position="449"/>
        <end position="471"/>
    </location>
</feature>
<name>A0A0P9ERC4_9ARCH</name>
<feature type="transmembrane region" description="Helical" evidence="5">
    <location>
        <begin position="196"/>
        <end position="215"/>
    </location>
</feature>
<keyword evidence="3 5" id="KW-1133">Transmembrane helix</keyword>
<feature type="transmembrane region" description="Helical" evidence="5">
    <location>
        <begin position="12"/>
        <end position="36"/>
    </location>
</feature>
<dbReference type="GO" id="GO:0022857">
    <property type="term" value="F:transmembrane transporter activity"/>
    <property type="evidence" value="ECO:0007669"/>
    <property type="project" value="InterPro"/>
</dbReference>
<gene>
    <name evidence="7" type="ORF">SE19_06395</name>
</gene>
<feature type="transmembrane region" description="Helical" evidence="5">
    <location>
        <begin position="305"/>
        <end position="324"/>
    </location>
</feature>
<feature type="transmembrane region" description="Helical" evidence="5">
    <location>
        <begin position="135"/>
        <end position="157"/>
    </location>
</feature>
<feature type="transmembrane region" description="Helical" evidence="5">
    <location>
        <begin position="221"/>
        <end position="243"/>
    </location>
</feature>
<dbReference type="GO" id="GO:0005886">
    <property type="term" value="C:plasma membrane"/>
    <property type="evidence" value="ECO:0007669"/>
    <property type="project" value="TreeGrafter"/>
</dbReference>
<evidence type="ECO:0000256" key="5">
    <source>
        <dbReference type="SAM" id="Phobius"/>
    </source>
</evidence>
<feature type="transmembrane region" description="Helical" evidence="5">
    <location>
        <begin position="403"/>
        <end position="429"/>
    </location>
</feature>
<dbReference type="PATRIC" id="fig|507754.4.peg.37"/>
<feature type="transmembrane region" description="Helical" evidence="5">
    <location>
        <begin position="336"/>
        <end position="353"/>
    </location>
</feature>
<protein>
    <submittedName>
        <fullName evidence="7">Multidrug transporter</fullName>
    </submittedName>
</protein>
<keyword evidence="2 5" id="KW-0812">Transmembrane</keyword>
<evidence type="ECO:0000256" key="4">
    <source>
        <dbReference type="ARBA" id="ARBA00023136"/>
    </source>
</evidence>
<dbReference type="SUPFAM" id="SSF103473">
    <property type="entry name" value="MFS general substrate transporter"/>
    <property type="match status" value="1"/>
</dbReference>
<proteinExistence type="predicted"/>
<dbReference type="Gene3D" id="1.20.1720.10">
    <property type="entry name" value="Multidrug resistance protein D"/>
    <property type="match status" value="1"/>
</dbReference>
<dbReference type="InterPro" id="IPR036259">
    <property type="entry name" value="MFS_trans_sf"/>
</dbReference>
<feature type="transmembrane region" description="Helical" evidence="5">
    <location>
        <begin position="78"/>
        <end position="97"/>
    </location>
</feature>
<feature type="transmembrane region" description="Helical" evidence="5">
    <location>
        <begin position="48"/>
        <end position="66"/>
    </location>
</feature>
<dbReference type="PANTHER" id="PTHR23501">
    <property type="entry name" value="MAJOR FACILITATOR SUPERFAMILY"/>
    <property type="match status" value="1"/>
</dbReference>
<keyword evidence="4 5" id="KW-0472">Membrane</keyword>
<dbReference type="EMBL" id="LJCQ01000275">
    <property type="protein sequence ID" value="KPV46276.1"/>
    <property type="molecule type" value="Genomic_DNA"/>
</dbReference>
<comment type="subcellular location">
    <subcellularLocation>
        <location evidence="1">Membrane</location>
        <topology evidence="1">Multi-pass membrane protein</topology>
    </subcellularLocation>
</comment>
<sequence length="480" mass="52299">MITTKNRDSGIILGLMAFAGTLIVYVETMIVPAIPVFIKFFDTTYDNVSWVITAYIITGTVAAGIFGKLGDVFGKRKVFLILSLIYAIAVSFGGFATTLDELIAIRVIQGIGFGMFPLAYAIINDVVPKRELALAQGIMSATFAVGAGIGLVIGAYITEYFGWQWSYHSAIPVAFALFILSYFYLKDYAEPVREKIDFAGVALLGIPLVFLIFGLSEGQTYGWTSITIISMFILSGILFYIFVRYESNAENPFINIQLVRKRNVLIANFVGLFAMSGMYFLFFTVPTLLQDPEPAGFGKTILESGIIMLPATVMAMVSAPLASLETEKKGPKASMITGLSIGLISFIMLIFFRSTIFDIIYAAVVLGIGFSFILVGVINLLLISTPNERAGEATGMNTVFREIGMSIAPAIAGSIESMYSVPVIISILPYSMGSLNYIPVFYDFPSSRAFTMVYIIGIIFVIISIGISSLIKNTRGDLNE</sequence>
<dbReference type="RefSeq" id="WP_054964319.1">
    <property type="nucleotide sequence ID" value="NZ_LJCQ01000275.1"/>
</dbReference>
<dbReference type="Gene3D" id="1.20.1250.20">
    <property type="entry name" value="MFS general substrate transporter like domains"/>
    <property type="match status" value="1"/>
</dbReference>
<evidence type="ECO:0000256" key="1">
    <source>
        <dbReference type="ARBA" id="ARBA00004141"/>
    </source>
</evidence>
<feature type="domain" description="Major facilitator superfamily (MFS) profile" evidence="6">
    <location>
        <begin position="12"/>
        <end position="475"/>
    </location>
</feature>